<dbReference type="PANTHER" id="PTHR35043">
    <property type="entry name" value="TRANSCRIPTION FACTOR DOMAIN-CONTAINING PROTEIN"/>
    <property type="match status" value="1"/>
</dbReference>
<evidence type="ECO:0000256" key="2">
    <source>
        <dbReference type="SAM" id="Phobius"/>
    </source>
</evidence>
<comment type="caution">
    <text evidence="3">The sequence shown here is derived from an EMBL/GenBank/DDBJ whole genome shotgun (WGS) entry which is preliminary data.</text>
</comment>
<keyword evidence="4" id="KW-1185">Reference proteome</keyword>
<feature type="region of interest" description="Disordered" evidence="1">
    <location>
        <begin position="1"/>
        <end position="22"/>
    </location>
</feature>
<name>A0AAN6XUY7_9PEZI</name>
<dbReference type="Proteomes" id="UP001301769">
    <property type="component" value="Unassembled WGS sequence"/>
</dbReference>
<dbReference type="AlphaFoldDB" id="A0AAN6XUY7"/>
<keyword evidence="2" id="KW-0472">Membrane</keyword>
<protein>
    <submittedName>
        <fullName evidence="3">Uncharacterized protein</fullName>
    </submittedName>
</protein>
<feature type="region of interest" description="Disordered" evidence="1">
    <location>
        <begin position="99"/>
        <end position="128"/>
    </location>
</feature>
<accession>A0AAN6XUY7</accession>
<feature type="transmembrane region" description="Helical" evidence="2">
    <location>
        <begin position="473"/>
        <end position="490"/>
    </location>
</feature>
<feature type="transmembrane region" description="Helical" evidence="2">
    <location>
        <begin position="502"/>
        <end position="528"/>
    </location>
</feature>
<reference evidence="3" key="2">
    <citation type="submission" date="2023-05" db="EMBL/GenBank/DDBJ databases">
        <authorList>
            <consortium name="Lawrence Berkeley National Laboratory"/>
            <person name="Steindorff A."/>
            <person name="Hensen N."/>
            <person name="Bonometti L."/>
            <person name="Westerberg I."/>
            <person name="Brannstrom I.O."/>
            <person name="Guillou S."/>
            <person name="Cros-Aarteil S."/>
            <person name="Calhoun S."/>
            <person name="Haridas S."/>
            <person name="Kuo A."/>
            <person name="Mondo S."/>
            <person name="Pangilinan J."/>
            <person name="Riley R."/>
            <person name="Labutti K."/>
            <person name="Andreopoulos B."/>
            <person name="Lipzen A."/>
            <person name="Chen C."/>
            <person name="Yanf M."/>
            <person name="Daum C."/>
            <person name="Ng V."/>
            <person name="Clum A."/>
            <person name="Ohm R."/>
            <person name="Martin F."/>
            <person name="Silar P."/>
            <person name="Natvig D."/>
            <person name="Lalanne C."/>
            <person name="Gautier V."/>
            <person name="Ament-Velasquez S.L."/>
            <person name="Kruys A."/>
            <person name="Hutchinson M.I."/>
            <person name="Powell A.J."/>
            <person name="Barry K."/>
            <person name="Miller A.N."/>
            <person name="Grigoriev I.V."/>
            <person name="Debuchy R."/>
            <person name="Gladieux P."/>
            <person name="Thoren M.H."/>
            <person name="Johannesson H."/>
        </authorList>
    </citation>
    <scope>NUCLEOTIDE SEQUENCE</scope>
    <source>
        <strain evidence="3">PSN293</strain>
    </source>
</reference>
<gene>
    <name evidence="3" type="ORF">QBC37DRAFT_102572</name>
</gene>
<keyword evidence="2" id="KW-1133">Transmembrane helix</keyword>
<evidence type="ECO:0000313" key="4">
    <source>
        <dbReference type="Proteomes" id="UP001301769"/>
    </source>
</evidence>
<dbReference type="EMBL" id="MU858322">
    <property type="protein sequence ID" value="KAK4207073.1"/>
    <property type="molecule type" value="Genomic_DNA"/>
</dbReference>
<sequence>MFQPFGPPLVNNTGPSWHPEPTQRGTSNILWTCLITLGLCIWSPLHLNIPAHGRASTQWLNKVPWLVVGIFAPEFVAWAAYTEYREARSLRSVLRKALSETGPPGATPPDPERGLSAPEAESEQRRCPKRKHERTIVHCHFACMGGFCIRDAVDPEIAEFMPPSRPRLVLTKASLLLLAENEPELILDISEADIRDKSKANGLAKALLCFQASWFCVQCIAPMAQGMALTLLELNTFAHAICTVLIYIFWWHKPLDVEEPIAISGPHASAMAGYLLIESKYGSEVKKPNIYPTGEIPDFDSERGPPRGYLTASPRDEWRSAWAEYARHQPDQPSLRDGNFRLYLGEKLHGYCLENSVDYSVLIKTLENVEVPADGEGWRWEQVEVVKSRPVHTTLMPVDENGPNTRPKFFLHVDLEPWQVEALRQASLARQRWGFQPGRFEHERHVELLKTSINNLSAQSDWNESSDMELDGYIGFAMASTYYGLMHALAWNAPFRHDVERLLWRISTIALGAPGPISVLIFVGVYLVPKEKRKLLSRVSNPVPEPCLSGSKITLGLAGVLAGLAYIFARVDLPVQSFISLAHLSPSALIATQWPEYIPHY</sequence>
<evidence type="ECO:0000256" key="1">
    <source>
        <dbReference type="SAM" id="MobiDB-lite"/>
    </source>
</evidence>
<dbReference type="PANTHER" id="PTHR35043:SF9">
    <property type="match status" value="1"/>
</dbReference>
<evidence type="ECO:0000313" key="3">
    <source>
        <dbReference type="EMBL" id="KAK4207073.1"/>
    </source>
</evidence>
<keyword evidence="2" id="KW-0812">Transmembrane</keyword>
<organism evidence="3 4">
    <name type="scientific">Rhypophila decipiens</name>
    <dbReference type="NCBI Taxonomy" id="261697"/>
    <lineage>
        <taxon>Eukaryota</taxon>
        <taxon>Fungi</taxon>
        <taxon>Dikarya</taxon>
        <taxon>Ascomycota</taxon>
        <taxon>Pezizomycotina</taxon>
        <taxon>Sordariomycetes</taxon>
        <taxon>Sordariomycetidae</taxon>
        <taxon>Sordariales</taxon>
        <taxon>Naviculisporaceae</taxon>
        <taxon>Rhypophila</taxon>
    </lineage>
</organism>
<proteinExistence type="predicted"/>
<reference evidence="3" key="1">
    <citation type="journal article" date="2023" name="Mol. Phylogenet. Evol.">
        <title>Genome-scale phylogeny and comparative genomics of the fungal order Sordariales.</title>
        <authorList>
            <person name="Hensen N."/>
            <person name="Bonometti L."/>
            <person name="Westerberg I."/>
            <person name="Brannstrom I.O."/>
            <person name="Guillou S."/>
            <person name="Cros-Aarteil S."/>
            <person name="Calhoun S."/>
            <person name="Haridas S."/>
            <person name="Kuo A."/>
            <person name="Mondo S."/>
            <person name="Pangilinan J."/>
            <person name="Riley R."/>
            <person name="LaButti K."/>
            <person name="Andreopoulos B."/>
            <person name="Lipzen A."/>
            <person name="Chen C."/>
            <person name="Yan M."/>
            <person name="Daum C."/>
            <person name="Ng V."/>
            <person name="Clum A."/>
            <person name="Steindorff A."/>
            <person name="Ohm R.A."/>
            <person name="Martin F."/>
            <person name="Silar P."/>
            <person name="Natvig D.O."/>
            <person name="Lalanne C."/>
            <person name="Gautier V."/>
            <person name="Ament-Velasquez S.L."/>
            <person name="Kruys A."/>
            <person name="Hutchinson M.I."/>
            <person name="Powell A.J."/>
            <person name="Barry K."/>
            <person name="Miller A.N."/>
            <person name="Grigoriev I.V."/>
            <person name="Debuchy R."/>
            <person name="Gladieux P."/>
            <person name="Hiltunen Thoren M."/>
            <person name="Johannesson H."/>
        </authorList>
    </citation>
    <scope>NUCLEOTIDE SEQUENCE</scope>
    <source>
        <strain evidence="3">PSN293</strain>
    </source>
</reference>